<protein>
    <submittedName>
        <fullName evidence="2">Uncharacterized protein</fullName>
    </submittedName>
</protein>
<evidence type="ECO:0000313" key="2">
    <source>
        <dbReference type="EMBL" id="CAG7872783.1"/>
    </source>
</evidence>
<feature type="non-terminal residue" evidence="2">
    <location>
        <position position="213"/>
    </location>
</feature>
<name>A0A8D9DG95_BRACM</name>
<dbReference type="AlphaFoldDB" id="A0A8D9DG95"/>
<dbReference type="Gramene" id="A06p50230.2_BraZ1">
    <property type="protein sequence ID" value="A06p50230.2_BraZ1.CDS.1"/>
    <property type="gene ID" value="A06g50230.2_BraZ1"/>
</dbReference>
<feature type="compositionally biased region" description="Basic residues" evidence="1">
    <location>
        <begin position="1"/>
        <end position="10"/>
    </location>
</feature>
<proteinExistence type="predicted"/>
<dbReference type="Proteomes" id="UP000694005">
    <property type="component" value="Chromosome A06"/>
</dbReference>
<organism evidence="2 3">
    <name type="scientific">Brassica campestris</name>
    <name type="common">Field mustard</name>
    <dbReference type="NCBI Taxonomy" id="3711"/>
    <lineage>
        <taxon>Eukaryota</taxon>
        <taxon>Viridiplantae</taxon>
        <taxon>Streptophyta</taxon>
        <taxon>Embryophyta</taxon>
        <taxon>Tracheophyta</taxon>
        <taxon>Spermatophyta</taxon>
        <taxon>Magnoliopsida</taxon>
        <taxon>eudicotyledons</taxon>
        <taxon>Gunneridae</taxon>
        <taxon>Pentapetalae</taxon>
        <taxon>rosids</taxon>
        <taxon>malvids</taxon>
        <taxon>Brassicales</taxon>
        <taxon>Brassicaceae</taxon>
        <taxon>Brassiceae</taxon>
        <taxon>Brassica</taxon>
    </lineage>
</organism>
<feature type="region of interest" description="Disordered" evidence="1">
    <location>
        <begin position="1"/>
        <end position="84"/>
    </location>
</feature>
<feature type="compositionally biased region" description="Polar residues" evidence="1">
    <location>
        <begin position="31"/>
        <end position="42"/>
    </location>
</feature>
<sequence>MKKKKPKKSPAKSSPKSSPAAKSQSPPVKSNSPPAKSSSTVTDPILLDSMNGSDAQIGDPAAADAHLSKDSSDPHPVAEEVKTDKTVIVASPTDPSSVCNKEVTEVVSESSSEAPLVPTAVDSVVPPNAIPIMSELSSAAPLDFSKTDSACVKDPTESVFVSKDVSGVEKTQVLDALSDSSGRLPSDTTTSSEAQENAVLQIVAPVSVQMEVL</sequence>
<feature type="compositionally biased region" description="Low complexity" evidence="1">
    <location>
        <begin position="11"/>
        <end position="30"/>
    </location>
</feature>
<feature type="compositionally biased region" description="Basic and acidic residues" evidence="1">
    <location>
        <begin position="66"/>
        <end position="84"/>
    </location>
</feature>
<dbReference type="EMBL" id="LS974622">
    <property type="protein sequence ID" value="CAG7872783.1"/>
    <property type="molecule type" value="Genomic_DNA"/>
</dbReference>
<gene>
    <name evidence="2" type="ORF">BRAPAZ1V2_A06P50230.2</name>
</gene>
<feature type="region of interest" description="Disordered" evidence="1">
    <location>
        <begin position="176"/>
        <end position="196"/>
    </location>
</feature>
<evidence type="ECO:0000256" key="1">
    <source>
        <dbReference type="SAM" id="MobiDB-lite"/>
    </source>
</evidence>
<evidence type="ECO:0000313" key="3">
    <source>
        <dbReference type="Proteomes" id="UP000694005"/>
    </source>
</evidence>
<feature type="compositionally biased region" description="Polar residues" evidence="1">
    <location>
        <begin position="178"/>
        <end position="195"/>
    </location>
</feature>
<accession>A0A8D9DG95</accession>
<reference evidence="2 3" key="1">
    <citation type="submission" date="2021-07" db="EMBL/GenBank/DDBJ databases">
        <authorList>
            <consortium name="Genoscope - CEA"/>
            <person name="William W."/>
        </authorList>
    </citation>
    <scope>NUCLEOTIDE SEQUENCE [LARGE SCALE GENOMIC DNA]</scope>
</reference>